<keyword evidence="3" id="KW-1185">Reference proteome</keyword>
<evidence type="ECO:0008006" key="4">
    <source>
        <dbReference type="Google" id="ProtNLM"/>
    </source>
</evidence>
<evidence type="ECO:0000313" key="2">
    <source>
        <dbReference type="EMBL" id="MBB1158143.1"/>
    </source>
</evidence>
<evidence type="ECO:0000256" key="1">
    <source>
        <dbReference type="SAM" id="SignalP"/>
    </source>
</evidence>
<gene>
    <name evidence="2" type="ORF">H4281_33780</name>
</gene>
<feature type="chain" id="PRO_5030881980" description="Secreted protein" evidence="1">
    <location>
        <begin position="29"/>
        <end position="177"/>
    </location>
</feature>
<sequence>MRPLYRTSIVIGAVVAATAITATAAALAASGTGSSTADEQPALVEDYTYPGADQVLATYHVQLISGDGHIVITDCPPNVAGVIAVQSSNRVGRQNDGLVCFRVTGATGHLTMKIPEVYSIRGDGVTQTPGHKLKAELTTDAGQHSTVDVNPNGTTQVGIGTNPPGAATTLLQLDTSS</sequence>
<proteinExistence type="predicted"/>
<dbReference type="AlphaFoldDB" id="A0A7W3ZEK5"/>
<accession>A0A7W3ZEK5</accession>
<keyword evidence="1" id="KW-0732">Signal</keyword>
<reference evidence="2 3" key="1">
    <citation type="submission" date="2020-08" db="EMBL/GenBank/DDBJ databases">
        <title>Amycolatopsis sp. nov. DR6-1 isolated from Dendrobium heterocarpum.</title>
        <authorList>
            <person name="Tedsree N."/>
            <person name="Kuncharoen N."/>
            <person name="Likhitwitayawuid K."/>
            <person name="Tanasupawat S."/>
        </authorList>
    </citation>
    <scope>NUCLEOTIDE SEQUENCE [LARGE SCALE GENOMIC DNA]</scope>
    <source>
        <strain evidence="2 3">DR6-1</strain>
    </source>
</reference>
<dbReference type="EMBL" id="JACGZW010000012">
    <property type="protein sequence ID" value="MBB1158143.1"/>
    <property type="molecule type" value="Genomic_DNA"/>
</dbReference>
<dbReference type="RefSeq" id="WP_182894900.1">
    <property type="nucleotide sequence ID" value="NZ_JACGZW010000012.1"/>
</dbReference>
<dbReference type="Proteomes" id="UP000526734">
    <property type="component" value="Unassembled WGS sequence"/>
</dbReference>
<protein>
    <recommendedName>
        <fullName evidence="4">Secreted protein</fullName>
    </recommendedName>
</protein>
<comment type="caution">
    <text evidence="2">The sequence shown here is derived from an EMBL/GenBank/DDBJ whole genome shotgun (WGS) entry which is preliminary data.</text>
</comment>
<evidence type="ECO:0000313" key="3">
    <source>
        <dbReference type="Proteomes" id="UP000526734"/>
    </source>
</evidence>
<feature type="signal peptide" evidence="1">
    <location>
        <begin position="1"/>
        <end position="28"/>
    </location>
</feature>
<name>A0A7W3ZEK5_9PSEU</name>
<organism evidence="2 3">
    <name type="scientific">Amycolatopsis dendrobii</name>
    <dbReference type="NCBI Taxonomy" id="2760662"/>
    <lineage>
        <taxon>Bacteria</taxon>
        <taxon>Bacillati</taxon>
        <taxon>Actinomycetota</taxon>
        <taxon>Actinomycetes</taxon>
        <taxon>Pseudonocardiales</taxon>
        <taxon>Pseudonocardiaceae</taxon>
        <taxon>Amycolatopsis</taxon>
    </lineage>
</organism>